<comment type="caution">
    <text evidence="16">The sequence shown here is derived from an EMBL/GenBank/DDBJ whole genome shotgun (WGS) entry which is preliminary data.</text>
</comment>
<feature type="domain" description="Rad50/SbcC-type AAA" evidence="15">
    <location>
        <begin position="8"/>
        <end position="220"/>
    </location>
</feature>
<keyword evidence="5" id="KW-0158">Chromosome</keyword>
<feature type="coiled-coil region" evidence="14">
    <location>
        <begin position="176"/>
        <end position="241"/>
    </location>
</feature>
<evidence type="ECO:0000256" key="11">
    <source>
        <dbReference type="ARBA" id="ARBA00023204"/>
    </source>
</evidence>
<keyword evidence="9" id="KW-0862">Zinc</keyword>
<dbReference type="PANTHER" id="PTHR18867">
    <property type="entry name" value="RAD50"/>
    <property type="match status" value="1"/>
</dbReference>
<dbReference type="GO" id="GO:0051880">
    <property type="term" value="F:G-quadruplex DNA binding"/>
    <property type="evidence" value="ECO:0007669"/>
    <property type="project" value="TreeGrafter"/>
</dbReference>
<keyword evidence="12" id="KW-0539">Nucleus</keyword>
<keyword evidence="17" id="KW-1185">Reference proteome</keyword>
<evidence type="ECO:0000256" key="10">
    <source>
        <dbReference type="ARBA" id="ARBA00023054"/>
    </source>
</evidence>
<dbReference type="Gene3D" id="3.40.50.300">
    <property type="entry name" value="P-loop containing nucleotide triphosphate hydrolases"/>
    <property type="match status" value="2"/>
</dbReference>
<evidence type="ECO:0000313" key="16">
    <source>
        <dbReference type="EMBL" id="CAG8955717.1"/>
    </source>
</evidence>
<keyword evidence="10 14" id="KW-0175">Coiled coil</keyword>
<dbReference type="GO" id="GO:0030870">
    <property type="term" value="C:Mre11 complex"/>
    <property type="evidence" value="ECO:0007669"/>
    <property type="project" value="InterPro"/>
</dbReference>
<dbReference type="PANTHER" id="PTHR18867:SF12">
    <property type="entry name" value="DNA REPAIR PROTEIN RAD50"/>
    <property type="match status" value="1"/>
</dbReference>
<feature type="coiled-coil region" evidence="14">
    <location>
        <begin position="266"/>
        <end position="349"/>
    </location>
</feature>
<sequence length="1297" mass="148392">MTNSCSRIRSFGIETPEIIRFHTPLTLITIIESLKYATTGELPPGAKTTGAFIHDPKICGESEVLGQVKLQFRDAKHSRLVITRSMQASIKKGGARSQKQIDCNLLMVRDEERTNLSKRVAEMDSVIPKYLGVSKAILENVIFCHQDESLWPMSEPSVLKKKFDEIFEAQKYTSAIDNLKLLRKHQVEELKRLKIEEEHLKQEKERGARLEAKCTQLHTDLENLRDQHDVLVLQIEDASKVQEEKDRSFTKARETVGELVSTRGQAQYTKKNVDELKANMKEHTESDEWLQQTLAQYDERMAELNQAKDNYVRQYTEVGESIKRATKQMSQKQSEKGQLIAEKSNYENQIISRQQLVKVSARDHSMRGYDGEIDDDRVREFVNKIEKLSREKDRELEKIRKQMDEERQAKQDVLTTLETKRSSRMGEKTNARQTITNNEKKMAAGQQKMNSISMDEGSYAALEVSDREIQQRLESLRSKYDAADWDKKIRKEETEQRELGAEQTRLRSELMKSHQQAEAQAQFQLVKKELKDRERNLDTMQSTYQDQLSAVIGPNWTVDSLEEKFEVAASKRANIVSDAKKKQEELSRELSSVEYKLKTSRDSLKQKKDDMRRFSTAVMKSIPDENGNPLSSIEEYPVELAELEKIRNEQQAALDSGDHFKKFFNDGLKSIEVRNSCMLCQREFDNNGQRSNAIQAIKARIHKVEQSAKQELLEGFEADLQKANAVRQQYDAYKTLLEVDVPSLKTEIQKAESEKKLLVEKLEKQDLVVADAVASQRDLDILVKPVANITLTKNEIAKYEAESARLASQQSISGSTLNADELDQQMNTCEDSIRAITARINKLRSDKEQASSTINLLETEKAGISQNLSSAKHQLERKQSLLDEIKELRDSTAKLRALMQEADAEIESLGPEVAKAKAAFDEVQNRGRSKEKEIQNDKTKVAETVHKFKVIEESINKYLENDGAGKLTSCERAITRLEQEKEGFEAEQQELTKKAKAIEQQTTDSESTRKSINENLRYRAGLKELRKLQRKIQELEARNVEEDYQQLQIEADEATKDHQDLVARRGPILGEMTARDAELTGCLEEHENEYKNVKEQFREAHLKVELTKAAVDDMAKYGEALDAAIMKYHSMKMEEINQIAGELWQRTYQGTDVDGIMIRSENENANSKRNYNYRVVMVKGDVEMDMRGRCSAGQKVLASIIIRLALAECFGANCGVIALDEPTTNLDTDNIKALASSLHAIIQSRRHQANFQLIIITHDEAFLRDMNCSDFIESYFRVSRNALQKSQIETCALSNFM</sequence>
<dbReference type="NCBIfam" id="TIGR00606">
    <property type="entry name" value="rad50"/>
    <property type="match status" value="1"/>
</dbReference>
<dbReference type="InterPro" id="IPR004584">
    <property type="entry name" value="Rad50_eukaryotes"/>
</dbReference>
<dbReference type="GO" id="GO:0070192">
    <property type="term" value="P:chromosome organization involved in meiotic cell cycle"/>
    <property type="evidence" value="ECO:0007669"/>
    <property type="project" value="TreeGrafter"/>
</dbReference>
<keyword evidence="8" id="KW-0378">Hydrolase</keyword>
<evidence type="ECO:0000313" key="17">
    <source>
        <dbReference type="Proteomes" id="UP000696280"/>
    </source>
</evidence>
<keyword evidence="11" id="KW-0234">DNA repair</keyword>
<evidence type="ECO:0000256" key="1">
    <source>
        <dbReference type="ARBA" id="ARBA00001947"/>
    </source>
</evidence>
<evidence type="ECO:0000256" key="13">
    <source>
        <dbReference type="ARBA" id="ARBA00049360"/>
    </source>
</evidence>
<dbReference type="GO" id="GO:0016887">
    <property type="term" value="F:ATP hydrolysis activity"/>
    <property type="evidence" value="ECO:0007669"/>
    <property type="project" value="InterPro"/>
</dbReference>
<evidence type="ECO:0000256" key="12">
    <source>
        <dbReference type="ARBA" id="ARBA00023242"/>
    </source>
</evidence>
<feature type="coiled-coil region" evidence="14">
    <location>
        <begin position="967"/>
        <end position="1103"/>
    </location>
</feature>
<dbReference type="InterPro" id="IPR027417">
    <property type="entry name" value="P-loop_NTPase"/>
</dbReference>
<dbReference type="FunFam" id="3.40.50.300:FF:000947">
    <property type="entry name" value="DNA repair protein RAD50"/>
    <property type="match status" value="1"/>
</dbReference>
<evidence type="ECO:0000256" key="3">
    <source>
        <dbReference type="ARBA" id="ARBA00004286"/>
    </source>
</evidence>
<evidence type="ECO:0000256" key="14">
    <source>
        <dbReference type="SAM" id="Coils"/>
    </source>
</evidence>
<name>A0A9N9PVL9_9HELO</name>
<dbReference type="InterPro" id="IPR038729">
    <property type="entry name" value="Rad50/SbcC_AAA"/>
</dbReference>
<evidence type="ECO:0000256" key="7">
    <source>
        <dbReference type="ARBA" id="ARBA00022763"/>
    </source>
</evidence>
<dbReference type="GO" id="GO:0000722">
    <property type="term" value="P:telomere maintenance via recombination"/>
    <property type="evidence" value="ECO:0007669"/>
    <property type="project" value="TreeGrafter"/>
</dbReference>
<evidence type="ECO:0000256" key="9">
    <source>
        <dbReference type="ARBA" id="ARBA00022833"/>
    </source>
</evidence>
<feature type="coiled-coil region" evidence="14">
    <location>
        <begin position="741"/>
        <end position="905"/>
    </location>
</feature>
<dbReference type="GO" id="GO:0043047">
    <property type="term" value="F:single-stranded telomeric DNA binding"/>
    <property type="evidence" value="ECO:0007669"/>
    <property type="project" value="TreeGrafter"/>
</dbReference>
<comment type="catalytic activity">
    <reaction evidence="13">
        <text>ATP + H2O = ADP + phosphate + H(+)</text>
        <dbReference type="Rhea" id="RHEA:13065"/>
        <dbReference type="ChEBI" id="CHEBI:15377"/>
        <dbReference type="ChEBI" id="CHEBI:15378"/>
        <dbReference type="ChEBI" id="CHEBI:30616"/>
        <dbReference type="ChEBI" id="CHEBI:43474"/>
        <dbReference type="ChEBI" id="CHEBI:456216"/>
    </reaction>
</comment>
<feature type="coiled-coil region" evidence="14">
    <location>
        <begin position="378"/>
        <end position="420"/>
    </location>
</feature>
<dbReference type="GO" id="GO:0003691">
    <property type="term" value="F:double-stranded telomeric DNA binding"/>
    <property type="evidence" value="ECO:0007669"/>
    <property type="project" value="TreeGrafter"/>
</dbReference>
<organism evidence="16 17">
    <name type="scientific">Hymenoscyphus fraxineus</name>
    <dbReference type="NCBI Taxonomy" id="746836"/>
    <lineage>
        <taxon>Eukaryota</taxon>
        <taxon>Fungi</taxon>
        <taxon>Dikarya</taxon>
        <taxon>Ascomycota</taxon>
        <taxon>Pezizomycotina</taxon>
        <taxon>Leotiomycetes</taxon>
        <taxon>Helotiales</taxon>
        <taxon>Helotiaceae</taxon>
        <taxon>Hymenoscyphus</taxon>
    </lineage>
</organism>
<comment type="cofactor">
    <cofactor evidence="1">
        <name>Zn(2+)</name>
        <dbReference type="ChEBI" id="CHEBI:29105"/>
    </cofactor>
</comment>
<comment type="subcellular location">
    <subcellularLocation>
        <location evidence="3">Chromosome</location>
    </subcellularLocation>
    <subcellularLocation>
        <location evidence="2">Nucleus</location>
    </subcellularLocation>
</comment>
<evidence type="ECO:0000259" key="15">
    <source>
        <dbReference type="Pfam" id="PF13476"/>
    </source>
</evidence>
<dbReference type="GO" id="GO:0006302">
    <property type="term" value="P:double-strand break repair"/>
    <property type="evidence" value="ECO:0007669"/>
    <property type="project" value="InterPro"/>
</dbReference>
<accession>A0A9N9PVL9</accession>
<dbReference type="GO" id="GO:0000794">
    <property type="term" value="C:condensed nuclear chromosome"/>
    <property type="evidence" value="ECO:0007669"/>
    <property type="project" value="TreeGrafter"/>
</dbReference>
<evidence type="ECO:0000256" key="2">
    <source>
        <dbReference type="ARBA" id="ARBA00004123"/>
    </source>
</evidence>
<proteinExistence type="inferred from homology"/>
<dbReference type="Pfam" id="PF13476">
    <property type="entry name" value="AAA_23"/>
    <property type="match status" value="1"/>
</dbReference>
<dbReference type="Pfam" id="PF13558">
    <property type="entry name" value="SbcC_Walker_B"/>
    <property type="match status" value="1"/>
</dbReference>
<protein>
    <recommendedName>
        <fullName evidence="15">Rad50/SbcC-type AAA domain-containing protein</fullName>
    </recommendedName>
</protein>
<keyword evidence="6" id="KW-0479">Metal-binding</keyword>
<dbReference type="GO" id="GO:0007004">
    <property type="term" value="P:telomere maintenance via telomerase"/>
    <property type="evidence" value="ECO:0007669"/>
    <property type="project" value="TreeGrafter"/>
</dbReference>
<gene>
    <name evidence="16" type="ORF">HYFRA_00010983</name>
</gene>
<dbReference type="SUPFAM" id="SSF52540">
    <property type="entry name" value="P-loop containing nucleoside triphosphate hydrolases"/>
    <property type="match status" value="1"/>
</dbReference>
<dbReference type="OrthoDB" id="18797at2759"/>
<dbReference type="EMBL" id="CAJVRL010000065">
    <property type="protein sequence ID" value="CAG8955717.1"/>
    <property type="molecule type" value="Genomic_DNA"/>
</dbReference>
<dbReference type="Gene3D" id="1.10.287.1490">
    <property type="match status" value="1"/>
</dbReference>
<evidence type="ECO:0000256" key="4">
    <source>
        <dbReference type="ARBA" id="ARBA00009439"/>
    </source>
</evidence>
<dbReference type="Proteomes" id="UP000696280">
    <property type="component" value="Unassembled WGS sequence"/>
</dbReference>
<dbReference type="GO" id="GO:0046872">
    <property type="term" value="F:metal ion binding"/>
    <property type="evidence" value="ECO:0007669"/>
    <property type="project" value="UniProtKB-KW"/>
</dbReference>
<evidence type="ECO:0000256" key="8">
    <source>
        <dbReference type="ARBA" id="ARBA00022801"/>
    </source>
</evidence>
<evidence type="ECO:0000256" key="5">
    <source>
        <dbReference type="ARBA" id="ARBA00022454"/>
    </source>
</evidence>
<comment type="similarity">
    <text evidence="4">Belongs to the SMC family. RAD50 subfamily.</text>
</comment>
<reference evidence="16" key="1">
    <citation type="submission" date="2021-07" db="EMBL/GenBank/DDBJ databases">
        <authorList>
            <person name="Durling M."/>
        </authorList>
    </citation>
    <scope>NUCLEOTIDE SEQUENCE</scope>
</reference>
<evidence type="ECO:0000256" key="6">
    <source>
        <dbReference type="ARBA" id="ARBA00022723"/>
    </source>
</evidence>
<keyword evidence="7" id="KW-0227">DNA damage</keyword>